<organism evidence="1 2">
    <name type="scientific">Hypocrea virens (strain Gv29-8 / FGSC 10586)</name>
    <name type="common">Gliocladium virens</name>
    <name type="synonym">Trichoderma virens</name>
    <dbReference type="NCBI Taxonomy" id="413071"/>
    <lineage>
        <taxon>Eukaryota</taxon>
        <taxon>Fungi</taxon>
        <taxon>Dikarya</taxon>
        <taxon>Ascomycota</taxon>
        <taxon>Pezizomycotina</taxon>
        <taxon>Sordariomycetes</taxon>
        <taxon>Hypocreomycetidae</taxon>
        <taxon>Hypocreales</taxon>
        <taxon>Hypocreaceae</taxon>
        <taxon>Trichoderma</taxon>
    </lineage>
</organism>
<dbReference type="HOGENOM" id="CLU_1578740_0_0_1"/>
<dbReference type="RefSeq" id="XP_013956093.1">
    <property type="nucleotide sequence ID" value="XM_014100618.1"/>
</dbReference>
<gene>
    <name evidence="1" type="ORF">TRIVIDRAFT_70903</name>
</gene>
<evidence type="ECO:0000313" key="2">
    <source>
        <dbReference type="Proteomes" id="UP000007115"/>
    </source>
</evidence>
<dbReference type="GeneID" id="25797402"/>
<dbReference type="InParanoid" id="G9MUI7"/>
<dbReference type="OrthoDB" id="4356994at2759"/>
<accession>G9MUI7</accession>
<dbReference type="AlphaFoldDB" id="G9MUI7"/>
<sequence>MSRLTVLILFALNTERPPREMHKIGGHKWFESISCLVSSLCEITSRLQGQRSSIFGGANISPCLLLVVSVVSNVIQVYEVALESLKSSWKAPTQQPNLHEKLQILADASTMEFHLVSLRRIYDHSILDMPSKYAGQRLDKLLGVLQQCIQQWRLLDLSAAPGTEFAGMP</sequence>
<reference evidence="1 2" key="1">
    <citation type="journal article" date="2011" name="Genome Biol.">
        <title>Comparative genome sequence analysis underscores mycoparasitism as the ancestral life style of Trichoderma.</title>
        <authorList>
            <person name="Kubicek C.P."/>
            <person name="Herrera-Estrella A."/>
            <person name="Seidl-Seiboth V."/>
            <person name="Martinez D.A."/>
            <person name="Druzhinina I.S."/>
            <person name="Thon M."/>
            <person name="Zeilinger S."/>
            <person name="Casas-Flores S."/>
            <person name="Horwitz B.A."/>
            <person name="Mukherjee P.K."/>
            <person name="Mukherjee M."/>
            <person name="Kredics L."/>
            <person name="Alcaraz L.D."/>
            <person name="Aerts A."/>
            <person name="Antal Z."/>
            <person name="Atanasova L."/>
            <person name="Cervantes-Badillo M.G."/>
            <person name="Challacombe J."/>
            <person name="Chertkov O."/>
            <person name="McCluskey K."/>
            <person name="Coulpier F."/>
            <person name="Deshpande N."/>
            <person name="von Doehren H."/>
            <person name="Ebbole D.J."/>
            <person name="Esquivel-Naranjo E.U."/>
            <person name="Fekete E."/>
            <person name="Flipphi M."/>
            <person name="Glaser F."/>
            <person name="Gomez-Rodriguez E.Y."/>
            <person name="Gruber S."/>
            <person name="Han C."/>
            <person name="Henrissat B."/>
            <person name="Hermosa R."/>
            <person name="Hernandez-Onate M."/>
            <person name="Karaffa L."/>
            <person name="Kosti I."/>
            <person name="Le Crom S."/>
            <person name="Lindquist E."/>
            <person name="Lucas S."/>
            <person name="Luebeck M."/>
            <person name="Luebeck P.S."/>
            <person name="Margeot A."/>
            <person name="Metz B."/>
            <person name="Misra M."/>
            <person name="Nevalainen H."/>
            <person name="Omann M."/>
            <person name="Packer N."/>
            <person name="Perrone G."/>
            <person name="Uresti-Rivera E.E."/>
            <person name="Salamov A."/>
            <person name="Schmoll M."/>
            <person name="Seiboth B."/>
            <person name="Shapiro H."/>
            <person name="Sukno S."/>
            <person name="Tamayo-Ramos J.A."/>
            <person name="Tisch D."/>
            <person name="Wiest A."/>
            <person name="Wilkinson H.H."/>
            <person name="Zhang M."/>
            <person name="Coutinho P.M."/>
            <person name="Kenerley C.M."/>
            <person name="Monte E."/>
            <person name="Baker S.E."/>
            <person name="Grigoriev I.V."/>
        </authorList>
    </citation>
    <scope>NUCLEOTIDE SEQUENCE [LARGE SCALE GENOMIC DNA]</scope>
    <source>
        <strain evidence="2">Gv29-8 / FGSC 10586</strain>
    </source>
</reference>
<dbReference type="EMBL" id="ABDF02000057">
    <property type="protein sequence ID" value="EHK21900.1"/>
    <property type="molecule type" value="Genomic_DNA"/>
</dbReference>
<comment type="caution">
    <text evidence="1">The sequence shown here is derived from an EMBL/GenBank/DDBJ whole genome shotgun (WGS) entry which is preliminary data.</text>
</comment>
<evidence type="ECO:0000313" key="1">
    <source>
        <dbReference type="EMBL" id="EHK21900.1"/>
    </source>
</evidence>
<dbReference type="VEuPathDB" id="FungiDB:TRIVIDRAFT_70903"/>
<dbReference type="Proteomes" id="UP000007115">
    <property type="component" value="Unassembled WGS sequence"/>
</dbReference>
<proteinExistence type="predicted"/>
<keyword evidence="2" id="KW-1185">Reference proteome</keyword>
<name>G9MUI7_HYPVG</name>
<protein>
    <submittedName>
        <fullName evidence="1">Uncharacterized protein</fullName>
    </submittedName>
</protein>